<name>A0A9X2C5S1_9PSED</name>
<evidence type="ECO:0000313" key="3">
    <source>
        <dbReference type="EMBL" id="MCK9798080.1"/>
    </source>
</evidence>
<dbReference type="Proteomes" id="UP001155059">
    <property type="component" value="Unassembled WGS sequence"/>
</dbReference>
<keyword evidence="2" id="KW-1133">Transmembrane helix</keyword>
<dbReference type="Pfam" id="PF11162">
    <property type="entry name" value="DUF2946"/>
    <property type="match status" value="1"/>
</dbReference>
<proteinExistence type="predicted"/>
<sequence>MDRTRKDRSLIAWMLYACVLFNVLACAIAHGQMSGLTLNGAGGQLCSVSKLGVADIGSDPASMPTSSWSSNFSCPLCSSITLSLVFLFCLAWLARTLAPQRKPLETRSKAPPRYSWPSANPRASPLF</sequence>
<gene>
    <name evidence="3" type="ORF">M1B34_10165</name>
</gene>
<reference evidence="3 4" key="2">
    <citation type="journal article" date="2023" name="Plant Pathol.">
        <title>Dismantling and reorganizing Pseudomonas marginalis sensu#lato.</title>
        <authorList>
            <person name="Sawada H."/>
            <person name="Fujikawa T."/>
            <person name="Satou M."/>
        </authorList>
    </citation>
    <scope>NUCLEOTIDE SEQUENCE [LARGE SCALE GENOMIC DNA]</scope>
    <source>
        <strain evidence="3 4">MAFF 302030</strain>
    </source>
</reference>
<organism evidence="3 4">
    <name type="scientific">Pseudomonas morbosilactucae</name>
    <dbReference type="NCBI Taxonomy" id="2938197"/>
    <lineage>
        <taxon>Bacteria</taxon>
        <taxon>Pseudomonadati</taxon>
        <taxon>Pseudomonadota</taxon>
        <taxon>Gammaproteobacteria</taxon>
        <taxon>Pseudomonadales</taxon>
        <taxon>Pseudomonadaceae</taxon>
        <taxon>Pseudomonas</taxon>
    </lineage>
</organism>
<comment type="caution">
    <text evidence="3">The sequence shown here is derived from an EMBL/GenBank/DDBJ whole genome shotgun (WGS) entry which is preliminary data.</text>
</comment>
<accession>A0A9X2C5S1</accession>
<dbReference type="AlphaFoldDB" id="A0A9X2C5S1"/>
<feature type="transmembrane region" description="Helical" evidence="2">
    <location>
        <begin position="72"/>
        <end position="94"/>
    </location>
</feature>
<protein>
    <submittedName>
        <fullName evidence="3">DUF2946 domain-containing protein</fullName>
    </submittedName>
</protein>
<evidence type="ECO:0000313" key="4">
    <source>
        <dbReference type="Proteomes" id="UP001155059"/>
    </source>
</evidence>
<feature type="region of interest" description="Disordered" evidence="1">
    <location>
        <begin position="103"/>
        <end position="127"/>
    </location>
</feature>
<feature type="transmembrane region" description="Helical" evidence="2">
    <location>
        <begin position="12"/>
        <end position="30"/>
    </location>
</feature>
<evidence type="ECO:0000256" key="1">
    <source>
        <dbReference type="SAM" id="MobiDB-lite"/>
    </source>
</evidence>
<keyword evidence="2" id="KW-0812">Transmembrane</keyword>
<reference evidence="3 4" key="1">
    <citation type="journal article" date="2022" name="Int. J. Syst. Evol. Microbiol.">
        <title>Pseudomonas aegrilactucae sp. nov. and Pseudomonas morbosilactucae sp. nov., pathogens causing bacterial rot of lettuce in Japan.</title>
        <authorList>
            <person name="Sawada H."/>
            <person name="Fujikawa T."/>
            <person name="Satou M."/>
        </authorList>
    </citation>
    <scope>NUCLEOTIDE SEQUENCE [LARGE SCALE GENOMIC DNA]</scope>
    <source>
        <strain evidence="3 4">MAFF 302030</strain>
    </source>
</reference>
<dbReference type="EMBL" id="JALQCW010000021">
    <property type="protein sequence ID" value="MCK9798080.1"/>
    <property type="molecule type" value="Genomic_DNA"/>
</dbReference>
<keyword evidence="2" id="KW-0472">Membrane</keyword>
<evidence type="ECO:0000256" key="2">
    <source>
        <dbReference type="SAM" id="Phobius"/>
    </source>
</evidence>
<dbReference type="InterPro" id="IPR021333">
    <property type="entry name" value="DUF2946"/>
</dbReference>
<dbReference type="RefSeq" id="WP_268265029.1">
    <property type="nucleotide sequence ID" value="NZ_JALQCW010000021.1"/>
</dbReference>